<name>A0A1K2IRJ3_9FLAO</name>
<proteinExistence type="predicted"/>
<accession>A0A1K2IRJ3</accession>
<keyword evidence="2" id="KW-1185">Reference proteome</keyword>
<dbReference type="STRING" id="369401.SAMN05428642_105143"/>
<evidence type="ECO:0000313" key="2">
    <source>
        <dbReference type="Proteomes" id="UP000182544"/>
    </source>
</evidence>
<gene>
    <name evidence="1" type="ORF">SAMN05428642_105143</name>
</gene>
<evidence type="ECO:0000313" key="1">
    <source>
        <dbReference type="EMBL" id="SFZ94866.1"/>
    </source>
</evidence>
<dbReference type="EMBL" id="FPKV01000005">
    <property type="protein sequence ID" value="SFZ94866.1"/>
    <property type="molecule type" value="Genomic_DNA"/>
</dbReference>
<sequence length="426" mass="50036">MEQAEEKKELTLVQKLRKIYAQLKVFKSKMVNEDFRQFRTLEYGKVEPEEVTDIQRLKYLRNLNLAEKGYINTDVAKLIDYYQKREELIKLDIEILPVGHIKFKEEGIFKSMIHLGFSEKLNGYKVAYNGHDNILIWKPLDESKLTRIISQLHPKKGNTIQFEHSFFHNDIKKTFPKNWESVAKKYNEIIHKSFKSNKYFENGIIKLNLDILKNLSENEGQTFLFPLPYRGHQIFKLTEANDQYLVFQSFLETTPTPNTFYFSHDDIKKICLDAKIQTMAKLKHSLLLGVENGQLFIGTKHDKANQSIVWNTFKDTLVNPEFSSIIKHYLAKEVISKKNFLIEDGAIELKHEKLIGHLKKHFKTNQWHYADCMEGEKNLNFKPIGNNIENYIKKAFPSNTNLDRIMGMINKDAIKNSEKKINEIKI</sequence>
<reference evidence="1 2" key="1">
    <citation type="submission" date="2016-10" db="EMBL/GenBank/DDBJ databases">
        <authorList>
            <person name="de Groot N.N."/>
        </authorList>
    </citation>
    <scope>NUCLEOTIDE SEQUENCE [LARGE SCALE GENOMIC DNA]</scope>
    <source>
        <strain evidence="1 2">DSM 18180</strain>
    </source>
</reference>
<organism evidence="1 2">
    <name type="scientific">Flaviramulus basaltis</name>
    <dbReference type="NCBI Taxonomy" id="369401"/>
    <lineage>
        <taxon>Bacteria</taxon>
        <taxon>Pseudomonadati</taxon>
        <taxon>Bacteroidota</taxon>
        <taxon>Flavobacteriia</taxon>
        <taxon>Flavobacteriales</taxon>
        <taxon>Flavobacteriaceae</taxon>
        <taxon>Flaviramulus</taxon>
    </lineage>
</organism>
<dbReference type="AlphaFoldDB" id="A0A1K2IRJ3"/>
<protein>
    <submittedName>
        <fullName evidence="1">Uncharacterized protein</fullName>
    </submittedName>
</protein>
<dbReference type="Proteomes" id="UP000182544">
    <property type="component" value="Unassembled WGS sequence"/>
</dbReference>
<dbReference type="OrthoDB" id="1394667at2"/>
<dbReference type="RefSeq" id="WP_072403596.1">
    <property type="nucleotide sequence ID" value="NZ_FPKV01000005.1"/>
</dbReference>